<reference evidence="3" key="1">
    <citation type="submission" date="2021-04" db="EMBL/GenBank/DDBJ databases">
        <title>Genomic sequence of Actinosynnema pretiosum subsp. pretiosum ATCC 31280 (C-14919).</title>
        <authorList>
            <person name="Bai L."/>
            <person name="Wang X."/>
            <person name="Xiao Y."/>
        </authorList>
    </citation>
    <scope>NUCLEOTIDE SEQUENCE</scope>
    <source>
        <strain evidence="3">ATCC 31280</strain>
    </source>
</reference>
<protein>
    <submittedName>
        <fullName evidence="3">DUF3558 domain-containing protein</fullName>
    </submittedName>
</protein>
<dbReference type="Proteomes" id="UP000677152">
    <property type="component" value="Chromosome"/>
</dbReference>
<gene>
    <name evidence="3" type="ORF">KCV87_25375</name>
</gene>
<dbReference type="Pfam" id="PF12079">
    <property type="entry name" value="DUF3558"/>
    <property type="match status" value="1"/>
</dbReference>
<feature type="chain" id="PRO_5041375358" evidence="2">
    <location>
        <begin position="23"/>
        <end position="187"/>
    </location>
</feature>
<accession>A0AA45L3I2</accession>
<keyword evidence="2" id="KW-0732">Signal</keyword>
<feature type="region of interest" description="Disordered" evidence="1">
    <location>
        <begin position="30"/>
        <end position="55"/>
    </location>
</feature>
<evidence type="ECO:0000256" key="1">
    <source>
        <dbReference type="SAM" id="MobiDB-lite"/>
    </source>
</evidence>
<feature type="signal peptide" evidence="2">
    <location>
        <begin position="1"/>
        <end position="22"/>
    </location>
</feature>
<dbReference type="InterPro" id="IPR024520">
    <property type="entry name" value="DUF3558"/>
</dbReference>
<feature type="compositionally biased region" description="Low complexity" evidence="1">
    <location>
        <begin position="39"/>
        <end position="54"/>
    </location>
</feature>
<evidence type="ECO:0000256" key="2">
    <source>
        <dbReference type="SAM" id="SignalP"/>
    </source>
</evidence>
<evidence type="ECO:0000313" key="4">
    <source>
        <dbReference type="Proteomes" id="UP000677152"/>
    </source>
</evidence>
<name>A0AA45L3I2_9PSEU</name>
<dbReference type="AlphaFoldDB" id="A0AA45L3I2"/>
<dbReference type="PROSITE" id="PS51257">
    <property type="entry name" value="PROKAR_LIPOPROTEIN"/>
    <property type="match status" value="1"/>
</dbReference>
<evidence type="ECO:0000313" key="3">
    <source>
        <dbReference type="EMBL" id="QUF02759.1"/>
    </source>
</evidence>
<dbReference type="EMBL" id="CP073249">
    <property type="protein sequence ID" value="QUF02759.1"/>
    <property type="molecule type" value="Genomic_DNA"/>
</dbReference>
<proteinExistence type="predicted"/>
<sequence>MRRAVISLMVLVLGATSACTHSVNGTPVPGVLDVEQPFSSTSPGSSTKPSGDDSAAQDYCDLISWKDLPYEVADKTAPPTDVGYDREFDQSCKWQHSTGTLDVGVTLRFREDRPITLDKTNGEYTVDGRKVTYFDRTTDSSVQPSCVMVMDYAGGGVGIIVIDGSAKYGAICEQGKAVAEKLLAKEP</sequence>
<organism evidence="3 4">
    <name type="scientific">Actinosynnema pretiosum subsp. pretiosum</name>
    <dbReference type="NCBI Taxonomy" id="103721"/>
    <lineage>
        <taxon>Bacteria</taxon>
        <taxon>Bacillati</taxon>
        <taxon>Actinomycetota</taxon>
        <taxon>Actinomycetes</taxon>
        <taxon>Pseudonocardiales</taxon>
        <taxon>Pseudonocardiaceae</taxon>
        <taxon>Actinosynnema</taxon>
    </lineage>
</organism>